<evidence type="ECO:0000313" key="9">
    <source>
        <dbReference type="EMBL" id="KAK9829871.1"/>
    </source>
</evidence>
<keyword evidence="3" id="KW-0819">tRNA processing</keyword>
<dbReference type="Proteomes" id="UP001489004">
    <property type="component" value="Unassembled WGS sequence"/>
</dbReference>
<keyword evidence="8" id="KW-0862">Zinc</keyword>
<comment type="caution">
    <text evidence="9">The sequence shown here is derived from an EMBL/GenBank/DDBJ whole genome shotgun (WGS) entry which is preliminary data.</text>
</comment>
<dbReference type="EMBL" id="JALJOR010000001">
    <property type="protein sequence ID" value="KAK9829871.1"/>
    <property type="molecule type" value="Genomic_DNA"/>
</dbReference>
<accession>A0AAW1R8C2</accession>
<dbReference type="AlphaFoldDB" id="A0AAW1R8C2"/>
<evidence type="ECO:0000256" key="4">
    <source>
        <dbReference type="ARBA" id="ARBA00022722"/>
    </source>
</evidence>
<dbReference type="Gene3D" id="3.60.15.10">
    <property type="entry name" value="Ribonuclease Z/Hydroxyacylglutathione hydrolase-like"/>
    <property type="match status" value="1"/>
</dbReference>
<comment type="subunit">
    <text evidence="2">Homodimer.</text>
</comment>
<keyword evidence="7" id="KW-0378">Hydrolase</keyword>
<dbReference type="SUPFAM" id="SSF56281">
    <property type="entry name" value="Metallo-hydrolase/oxidoreductase"/>
    <property type="match status" value="1"/>
</dbReference>
<reference evidence="9 10" key="1">
    <citation type="journal article" date="2024" name="Nat. Commun.">
        <title>Phylogenomics reveals the evolutionary origins of lichenization in chlorophyte algae.</title>
        <authorList>
            <person name="Puginier C."/>
            <person name="Libourel C."/>
            <person name="Otte J."/>
            <person name="Skaloud P."/>
            <person name="Haon M."/>
            <person name="Grisel S."/>
            <person name="Petersen M."/>
            <person name="Berrin J.G."/>
            <person name="Delaux P.M."/>
            <person name="Dal Grande F."/>
            <person name="Keller J."/>
        </authorList>
    </citation>
    <scope>NUCLEOTIDE SEQUENCE [LARGE SCALE GENOMIC DNA]</scope>
    <source>
        <strain evidence="9 10">SAG 2043</strain>
    </source>
</reference>
<dbReference type="GO" id="GO:0042781">
    <property type="term" value="F:3'-tRNA processing endoribonuclease activity"/>
    <property type="evidence" value="ECO:0007669"/>
    <property type="project" value="TreeGrafter"/>
</dbReference>
<evidence type="ECO:0000256" key="1">
    <source>
        <dbReference type="ARBA" id="ARBA00001947"/>
    </source>
</evidence>
<dbReference type="PANTHER" id="PTHR46018">
    <property type="entry name" value="ZINC PHOSPHODIESTERASE ELAC PROTEIN 1"/>
    <property type="match status" value="1"/>
</dbReference>
<evidence type="ECO:0000256" key="5">
    <source>
        <dbReference type="ARBA" id="ARBA00022723"/>
    </source>
</evidence>
<dbReference type="GO" id="GO:0005634">
    <property type="term" value="C:nucleus"/>
    <property type="evidence" value="ECO:0007669"/>
    <property type="project" value="TreeGrafter"/>
</dbReference>
<dbReference type="GO" id="GO:0046872">
    <property type="term" value="F:metal ion binding"/>
    <property type="evidence" value="ECO:0007669"/>
    <property type="project" value="UniProtKB-KW"/>
</dbReference>
<keyword evidence="4" id="KW-0540">Nuclease</keyword>
<dbReference type="HAMAP" id="MF_01818">
    <property type="entry name" value="RNase_Z_BN"/>
    <property type="match status" value="1"/>
</dbReference>
<sequence length="462" mass="49767">MSVAGGRPDVQWRCRAALAGDLDVDALGLAPAAGSSESDDDGMSETELELLISNNTGMQLSFLGTCAVEYGKIRSSNSVALRLGKSIWLLDCGEDTQRQLMRQPHIRHGKIDRIFITSLDGENILGLPGMLCSLSSARVKGQEIADMPLHLYGPPGLAEYIRAMLQVSDTYLEMPVLVHELMPHAVRERDAEPYCLNPRARLWALQLAPDELNPVGYYDGDLRAFLNRHKGRKRNMRDLRSSYRELMLPPPGDASRTDVAVEDMTWTIKCGNEYAMSIRRLPHVRPSFGLALQEADSSGRLDAASAASLGVEGRQFSALKEGRDVTTRDGRVVKAADVVGPDRPGRKIVVLGDTTDATPLASWGADADLVVAGVSTSGLEGRVTAERLACCAGRFAAAVDAENLVLTRCPPAVGDAAEDAKEALIRQAAKTAGKAWVLAAEDLLLISVQRREVANAPGLGDC</sequence>
<comment type="cofactor">
    <cofactor evidence="1">
        <name>Zn(2+)</name>
        <dbReference type="ChEBI" id="CHEBI:29105"/>
    </cofactor>
</comment>
<gene>
    <name evidence="9" type="ORF">WJX72_008356</name>
</gene>
<evidence type="ECO:0000256" key="7">
    <source>
        <dbReference type="ARBA" id="ARBA00022801"/>
    </source>
</evidence>
<keyword evidence="5" id="KW-0479">Metal-binding</keyword>
<evidence type="ECO:0000256" key="6">
    <source>
        <dbReference type="ARBA" id="ARBA00022759"/>
    </source>
</evidence>
<organism evidence="9 10">
    <name type="scientific">[Myrmecia] bisecta</name>
    <dbReference type="NCBI Taxonomy" id="41462"/>
    <lineage>
        <taxon>Eukaryota</taxon>
        <taxon>Viridiplantae</taxon>
        <taxon>Chlorophyta</taxon>
        <taxon>core chlorophytes</taxon>
        <taxon>Trebouxiophyceae</taxon>
        <taxon>Trebouxiales</taxon>
        <taxon>Trebouxiaceae</taxon>
        <taxon>Myrmecia</taxon>
    </lineage>
</organism>
<evidence type="ECO:0000256" key="2">
    <source>
        <dbReference type="ARBA" id="ARBA00011738"/>
    </source>
</evidence>
<dbReference type="PANTHER" id="PTHR46018:SF2">
    <property type="entry name" value="ZINC PHOSPHODIESTERASE ELAC PROTEIN 1"/>
    <property type="match status" value="1"/>
</dbReference>
<proteinExistence type="inferred from homology"/>
<evidence type="ECO:0000256" key="8">
    <source>
        <dbReference type="ARBA" id="ARBA00022833"/>
    </source>
</evidence>
<keyword evidence="10" id="KW-1185">Reference proteome</keyword>
<name>A0AAW1R8C2_9CHLO</name>
<protein>
    <submittedName>
        <fullName evidence="9">Uncharacterized protein</fullName>
    </submittedName>
</protein>
<dbReference type="InterPro" id="IPR013471">
    <property type="entry name" value="RNase_Z/BN"/>
</dbReference>
<evidence type="ECO:0000256" key="3">
    <source>
        <dbReference type="ARBA" id="ARBA00022694"/>
    </source>
</evidence>
<evidence type="ECO:0000313" key="10">
    <source>
        <dbReference type="Proteomes" id="UP001489004"/>
    </source>
</evidence>
<dbReference type="InterPro" id="IPR036866">
    <property type="entry name" value="RibonucZ/Hydroxyglut_hydro"/>
</dbReference>
<keyword evidence="6" id="KW-0255">Endonuclease</keyword>